<reference evidence="1 2" key="1">
    <citation type="journal article" date="2019" name="Commun. Biol.">
        <title>The bagworm genome reveals a unique fibroin gene that provides high tensile strength.</title>
        <authorList>
            <person name="Kono N."/>
            <person name="Nakamura H."/>
            <person name="Ohtoshi R."/>
            <person name="Tomita M."/>
            <person name="Numata K."/>
            <person name="Arakawa K."/>
        </authorList>
    </citation>
    <scope>NUCLEOTIDE SEQUENCE [LARGE SCALE GENOMIC DNA]</scope>
</reference>
<organism evidence="1 2">
    <name type="scientific">Eumeta variegata</name>
    <name type="common">Bagworm moth</name>
    <name type="synonym">Eumeta japonica</name>
    <dbReference type="NCBI Taxonomy" id="151549"/>
    <lineage>
        <taxon>Eukaryota</taxon>
        <taxon>Metazoa</taxon>
        <taxon>Ecdysozoa</taxon>
        <taxon>Arthropoda</taxon>
        <taxon>Hexapoda</taxon>
        <taxon>Insecta</taxon>
        <taxon>Pterygota</taxon>
        <taxon>Neoptera</taxon>
        <taxon>Endopterygota</taxon>
        <taxon>Lepidoptera</taxon>
        <taxon>Glossata</taxon>
        <taxon>Ditrysia</taxon>
        <taxon>Tineoidea</taxon>
        <taxon>Psychidae</taxon>
        <taxon>Oiketicinae</taxon>
        <taxon>Eumeta</taxon>
    </lineage>
</organism>
<sequence>MVTAAHGCSQFKKNHQCVVGREGIGYLMEEIESMEVGEGNVPLELSLTGRNATTKASTSRPYSVRVWYFARRRRTISVLRPSGPPHGLLYTLPHYYYISHHLRLEVISGKNF</sequence>
<dbReference type="EMBL" id="BGZK01000251">
    <property type="protein sequence ID" value="GBP31771.1"/>
    <property type="molecule type" value="Genomic_DNA"/>
</dbReference>
<gene>
    <name evidence="1" type="ORF">EVAR_81536_1</name>
</gene>
<accession>A0A4C1UZ83</accession>
<dbReference type="Proteomes" id="UP000299102">
    <property type="component" value="Unassembled WGS sequence"/>
</dbReference>
<name>A0A4C1UZ83_EUMVA</name>
<protein>
    <submittedName>
        <fullName evidence="1">Uncharacterized protein</fullName>
    </submittedName>
</protein>
<evidence type="ECO:0000313" key="1">
    <source>
        <dbReference type="EMBL" id="GBP31771.1"/>
    </source>
</evidence>
<dbReference type="AlphaFoldDB" id="A0A4C1UZ83"/>
<proteinExistence type="predicted"/>
<keyword evidence="2" id="KW-1185">Reference proteome</keyword>
<comment type="caution">
    <text evidence="1">The sequence shown here is derived from an EMBL/GenBank/DDBJ whole genome shotgun (WGS) entry which is preliminary data.</text>
</comment>
<evidence type="ECO:0000313" key="2">
    <source>
        <dbReference type="Proteomes" id="UP000299102"/>
    </source>
</evidence>